<comment type="caution">
    <text evidence="1">The sequence shown here is derived from an EMBL/GenBank/DDBJ whole genome shotgun (WGS) entry which is preliminary data.</text>
</comment>
<name>A0ABR0B1Y3_9CRUS</name>
<sequence>MYSVELVQSSLALNSGRMVKAELVELSNRKNFLFESDRLSFIRLQNEKKKALAMTVMVALPIVSHMSAGCCKV</sequence>
<proteinExistence type="predicted"/>
<evidence type="ECO:0000313" key="2">
    <source>
        <dbReference type="Proteomes" id="UP001234178"/>
    </source>
</evidence>
<evidence type="ECO:0000313" key="1">
    <source>
        <dbReference type="EMBL" id="KAK4035704.1"/>
    </source>
</evidence>
<reference evidence="1 2" key="1">
    <citation type="journal article" date="2023" name="Nucleic Acids Res.">
        <title>The hologenome of Daphnia magna reveals possible DNA methylation and microbiome-mediated evolution of the host genome.</title>
        <authorList>
            <person name="Chaturvedi A."/>
            <person name="Li X."/>
            <person name="Dhandapani V."/>
            <person name="Marshall H."/>
            <person name="Kissane S."/>
            <person name="Cuenca-Cambronero M."/>
            <person name="Asole G."/>
            <person name="Calvet F."/>
            <person name="Ruiz-Romero M."/>
            <person name="Marangio P."/>
            <person name="Guigo R."/>
            <person name="Rago D."/>
            <person name="Mirbahai L."/>
            <person name="Eastwood N."/>
            <person name="Colbourne J.K."/>
            <person name="Zhou J."/>
            <person name="Mallon E."/>
            <person name="Orsini L."/>
        </authorList>
    </citation>
    <scope>NUCLEOTIDE SEQUENCE [LARGE SCALE GENOMIC DNA]</scope>
    <source>
        <strain evidence="1">LRV0_1</strain>
    </source>
</reference>
<dbReference type="EMBL" id="JAOYFB010000040">
    <property type="protein sequence ID" value="KAK4035704.1"/>
    <property type="molecule type" value="Genomic_DNA"/>
</dbReference>
<keyword evidence="2" id="KW-1185">Reference proteome</keyword>
<dbReference type="Proteomes" id="UP001234178">
    <property type="component" value="Unassembled WGS sequence"/>
</dbReference>
<gene>
    <name evidence="1" type="ORF">OUZ56_027789</name>
</gene>
<protein>
    <submittedName>
        <fullName evidence="1">Uncharacterized protein</fullName>
    </submittedName>
</protein>
<organism evidence="1 2">
    <name type="scientific">Daphnia magna</name>
    <dbReference type="NCBI Taxonomy" id="35525"/>
    <lineage>
        <taxon>Eukaryota</taxon>
        <taxon>Metazoa</taxon>
        <taxon>Ecdysozoa</taxon>
        <taxon>Arthropoda</taxon>
        <taxon>Crustacea</taxon>
        <taxon>Branchiopoda</taxon>
        <taxon>Diplostraca</taxon>
        <taxon>Cladocera</taxon>
        <taxon>Anomopoda</taxon>
        <taxon>Daphniidae</taxon>
        <taxon>Daphnia</taxon>
    </lineage>
</organism>
<accession>A0ABR0B1Y3</accession>